<reference evidence="1" key="1">
    <citation type="submission" date="2022-12" db="EMBL/GenBank/DDBJ databases">
        <authorList>
            <person name="Petersen C."/>
        </authorList>
    </citation>
    <scope>NUCLEOTIDE SEQUENCE</scope>
    <source>
        <strain evidence="1">IBT 21472</strain>
    </source>
</reference>
<gene>
    <name evidence="1" type="ORF">N7476_001836</name>
</gene>
<proteinExistence type="predicted"/>
<evidence type="ECO:0000313" key="1">
    <source>
        <dbReference type="EMBL" id="KAJ5323236.1"/>
    </source>
</evidence>
<dbReference type="OrthoDB" id="5422905at2759"/>
<protein>
    <submittedName>
        <fullName evidence="1">Uncharacterized protein</fullName>
    </submittedName>
</protein>
<organism evidence="1 2">
    <name type="scientific">Penicillium atrosanguineum</name>
    <dbReference type="NCBI Taxonomy" id="1132637"/>
    <lineage>
        <taxon>Eukaryota</taxon>
        <taxon>Fungi</taxon>
        <taxon>Dikarya</taxon>
        <taxon>Ascomycota</taxon>
        <taxon>Pezizomycotina</taxon>
        <taxon>Eurotiomycetes</taxon>
        <taxon>Eurotiomycetidae</taxon>
        <taxon>Eurotiales</taxon>
        <taxon>Aspergillaceae</taxon>
        <taxon>Penicillium</taxon>
    </lineage>
</organism>
<sequence>MITAAAAATAQPEIAFISGPIDTGLDKSYFHIHYVPRIQQALERGDHFVIGPIPTGVDADALAYLLAYPVSPTRIAIFVTAAEQEMWGAHFRASGVHVHVVDGQMSSERDAALTHSSTYDILRVRTRKEAKAFYGKFFRDGHVTNTERNWKRRRGMAEDEIVGLDTINQLDSPTDSRKPQSAWRSWAAAWGRRC</sequence>
<accession>A0A9W9HHD8</accession>
<dbReference type="EMBL" id="JAPZBO010000002">
    <property type="protein sequence ID" value="KAJ5323236.1"/>
    <property type="molecule type" value="Genomic_DNA"/>
</dbReference>
<keyword evidence="2" id="KW-1185">Reference proteome</keyword>
<comment type="caution">
    <text evidence="1">The sequence shown here is derived from an EMBL/GenBank/DDBJ whole genome shotgun (WGS) entry which is preliminary data.</text>
</comment>
<name>A0A9W9HHD8_9EURO</name>
<dbReference type="Proteomes" id="UP001147746">
    <property type="component" value="Unassembled WGS sequence"/>
</dbReference>
<evidence type="ECO:0000313" key="2">
    <source>
        <dbReference type="Proteomes" id="UP001147746"/>
    </source>
</evidence>
<reference evidence="1" key="2">
    <citation type="journal article" date="2023" name="IMA Fungus">
        <title>Comparative genomic study of the Penicillium genus elucidates a diverse pangenome and 15 lateral gene transfer events.</title>
        <authorList>
            <person name="Petersen C."/>
            <person name="Sorensen T."/>
            <person name="Nielsen M.R."/>
            <person name="Sondergaard T.E."/>
            <person name="Sorensen J.L."/>
            <person name="Fitzpatrick D.A."/>
            <person name="Frisvad J.C."/>
            <person name="Nielsen K.L."/>
        </authorList>
    </citation>
    <scope>NUCLEOTIDE SEQUENCE</scope>
    <source>
        <strain evidence="1">IBT 21472</strain>
    </source>
</reference>
<dbReference type="AlphaFoldDB" id="A0A9W9HHD8"/>